<gene>
    <name evidence="1" type="ORF">PPRIM_AZ9-3.1.T2780002</name>
</gene>
<dbReference type="EMBL" id="CAJJDM010000287">
    <property type="protein sequence ID" value="CAD8119008.1"/>
    <property type="molecule type" value="Genomic_DNA"/>
</dbReference>
<reference evidence="1" key="1">
    <citation type="submission" date="2021-01" db="EMBL/GenBank/DDBJ databases">
        <authorList>
            <consortium name="Genoscope - CEA"/>
            <person name="William W."/>
        </authorList>
    </citation>
    <scope>NUCLEOTIDE SEQUENCE</scope>
</reference>
<name>A0A8S1QTH4_PARPR</name>
<evidence type="ECO:0000313" key="1">
    <source>
        <dbReference type="EMBL" id="CAD8119008.1"/>
    </source>
</evidence>
<organism evidence="1 2">
    <name type="scientific">Paramecium primaurelia</name>
    <dbReference type="NCBI Taxonomy" id="5886"/>
    <lineage>
        <taxon>Eukaryota</taxon>
        <taxon>Sar</taxon>
        <taxon>Alveolata</taxon>
        <taxon>Ciliophora</taxon>
        <taxon>Intramacronucleata</taxon>
        <taxon>Oligohymenophorea</taxon>
        <taxon>Peniculida</taxon>
        <taxon>Parameciidae</taxon>
        <taxon>Paramecium</taxon>
    </lineage>
</organism>
<protein>
    <submittedName>
        <fullName evidence="1">Uncharacterized protein</fullName>
    </submittedName>
</protein>
<comment type="caution">
    <text evidence="1">The sequence shown here is derived from an EMBL/GenBank/DDBJ whole genome shotgun (WGS) entry which is preliminary data.</text>
</comment>
<proteinExistence type="predicted"/>
<dbReference type="AlphaFoldDB" id="A0A8S1QTH4"/>
<evidence type="ECO:0000313" key="2">
    <source>
        <dbReference type="Proteomes" id="UP000688137"/>
    </source>
</evidence>
<keyword evidence="2" id="KW-1185">Reference proteome</keyword>
<sequence>MRMMKNKLYKFGEIREQMVRNYWIKQIKNVKADPWGRGEIIYRIRETKKGRQSNIVTQNQKMHI</sequence>
<accession>A0A8S1QTH4</accession>
<dbReference type="Proteomes" id="UP000688137">
    <property type="component" value="Unassembled WGS sequence"/>
</dbReference>